<evidence type="ECO:0000313" key="6">
    <source>
        <dbReference type="EMBL" id="QDG51186.1"/>
    </source>
</evidence>
<protein>
    <recommendedName>
        <fullName evidence="5">P/Homo B domain-containing protein</fullName>
    </recommendedName>
</protein>
<dbReference type="InterPro" id="IPR008979">
    <property type="entry name" value="Galactose-bd-like_sf"/>
</dbReference>
<feature type="signal peptide" evidence="4">
    <location>
        <begin position="1"/>
        <end position="25"/>
    </location>
</feature>
<evidence type="ECO:0000313" key="7">
    <source>
        <dbReference type="Proteomes" id="UP000315995"/>
    </source>
</evidence>
<feature type="chain" id="PRO_5030106346" description="P/Homo B domain-containing protein" evidence="4">
    <location>
        <begin position="26"/>
        <end position="707"/>
    </location>
</feature>
<dbReference type="Pfam" id="PF01483">
    <property type="entry name" value="P_proprotein"/>
    <property type="match status" value="2"/>
</dbReference>
<evidence type="ECO:0000256" key="1">
    <source>
        <dbReference type="ARBA" id="ARBA00022670"/>
    </source>
</evidence>
<name>A0A4Y6PS76_PERCE</name>
<dbReference type="Gene3D" id="2.60.120.260">
    <property type="entry name" value="Galactose-binding domain-like"/>
    <property type="match status" value="2"/>
</dbReference>
<evidence type="ECO:0000259" key="5">
    <source>
        <dbReference type="PROSITE" id="PS51829"/>
    </source>
</evidence>
<evidence type="ECO:0000256" key="3">
    <source>
        <dbReference type="SAM" id="MobiDB-lite"/>
    </source>
</evidence>
<dbReference type="Proteomes" id="UP000315995">
    <property type="component" value="Chromosome"/>
</dbReference>
<dbReference type="RefSeq" id="WP_141197671.1">
    <property type="nucleotide sequence ID" value="NZ_CP041186.1"/>
</dbReference>
<keyword evidence="4" id="KW-0732">Signal</keyword>
<keyword evidence="1" id="KW-0645">Protease</keyword>
<sequence>MNTNTTKWAIAGLLAIGALAGCAESADDTSKARVTPDGMVKQSEGTDGKGDAWNWRNDPSRFRSELTYTFAELPIEGYSQRVAWADTYWPTYEDSINARWQGHDTLSPAEKYDKAFNGWAEPEGFMDLKPFDSSSCTWDEDYYTSLGPAAEYTSRYKGNWKSHNGVDDDGDGLADKDECGYGDENKDRDGVETWWGLCHAWVPAAILEDEPLRPVTRNGVTFEVSDIKALIIAQYDRADAYMLGGRCNDKEVERDEETGRVMNSGCRDVNAGTFHVIVTNFLGLQQRAIAEDRTYNYEVWNQPVTGFKITEQREITLEEAHELLKVKGEDGEVSEPVEYVYNEDAEKFIEIKLTTDYITESHASTRPNGDHIERYTRHDYYHYILELDGEGKIIGGEWLGDSIQNHPDFLWLPTRARSGNPHIDTDLVRDLIAESRQDPDAPGGDEPAEGEFRYTSSESVAIPDNDPNGATSTITVAEREVISGLKLDLEVEHTYRGDLVVELRHDGTTVLVYNGQDASPAWEDNVSLSAEQILGFEGMNTEGEWELVVSDNARIDTGTIEGWTLEFDVATDAPFPDPEPQPEPVAGDYEFDGETNVAIPDNDDAGLTSTITVEEAGEVSELAIDLGVSHTYAGDLMITLTHDGITATVFNGDEVDDPSADDVHITGKLLAEFEGVDMAGDWTLQVVDRAKYDEGQLDSWRMNIVTE</sequence>
<feature type="domain" description="P/Homo B" evidence="5">
    <location>
        <begin position="443"/>
        <end position="574"/>
    </location>
</feature>
<organism evidence="6 7">
    <name type="scientific">Persicimonas caeni</name>
    <dbReference type="NCBI Taxonomy" id="2292766"/>
    <lineage>
        <taxon>Bacteria</taxon>
        <taxon>Deltaproteobacteria</taxon>
        <taxon>Bradymonadales</taxon>
        <taxon>Bradymonadaceae</taxon>
        <taxon>Persicimonas</taxon>
    </lineage>
</organism>
<gene>
    <name evidence="6" type="ORF">FIV42_10680</name>
</gene>
<accession>A0A4Y6PS76</accession>
<dbReference type="GO" id="GO:0016755">
    <property type="term" value="F:aminoacyltransferase activity"/>
    <property type="evidence" value="ECO:0007669"/>
    <property type="project" value="InterPro"/>
</dbReference>
<dbReference type="PROSITE" id="PS51829">
    <property type="entry name" value="P_HOMO_B"/>
    <property type="match status" value="2"/>
</dbReference>
<evidence type="ECO:0000256" key="4">
    <source>
        <dbReference type="SAM" id="SignalP"/>
    </source>
</evidence>
<feature type="domain" description="P/Homo B" evidence="5">
    <location>
        <begin position="580"/>
        <end position="707"/>
    </location>
</feature>
<dbReference type="GO" id="GO:0006508">
    <property type="term" value="P:proteolysis"/>
    <property type="evidence" value="ECO:0007669"/>
    <property type="project" value="UniProtKB-KW"/>
</dbReference>
<dbReference type="PROSITE" id="PS51257">
    <property type="entry name" value="PROKAR_LIPOPROTEIN"/>
    <property type="match status" value="1"/>
</dbReference>
<dbReference type="GO" id="GO:0004252">
    <property type="term" value="F:serine-type endopeptidase activity"/>
    <property type="evidence" value="ECO:0007669"/>
    <property type="project" value="InterPro"/>
</dbReference>
<proteinExistence type="predicted"/>
<dbReference type="AlphaFoldDB" id="A0A4Y6PS76"/>
<dbReference type="InterPro" id="IPR002884">
    <property type="entry name" value="P_dom"/>
</dbReference>
<dbReference type="EMBL" id="CP041186">
    <property type="protein sequence ID" value="QDG51186.1"/>
    <property type="molecule type" value="Genomic_DNA"/>
</dbReference>
<feature type="region of interest" description="Disordered" evidence="3">
    <location>
        <begin position="27"/>
        <end position="53"/>
    </location>
</feature>
<evidence type="ECO:0000256" key="2">
    <source>
        <dbReference type="ARBA" id="ARBA00022801"/>
    </source>
</evidence>
<dbReference type="SUPFAM" id="SSF49785">
    <property type="entry name" value="Galactose-binding domain-like"/>
    <property type="match status" value="2"/>
</dbReference>
<dbReference type="Pfam" id="PF16683">
    <property type="entry name" value="TGase_elicitor"/>
    <property type="match status" value="2"/>
</dbReference>
<keyword evidence="2" id="KW-0378">Hydrolase</keyword>
<dbReference type="OrthoDB" id="5523924at2"/>
<dbReference type="Gene3D" id="3.30.40.240">
    <property type="entry name" value="Transglutaminase elicitor, body domain"/>
    <property type="match status" value="1"/>
</dbReference>
<accession>A0A5B8Y561</accession>
<dbReference type="InterPro" id="IPR032048">
    <property type="entry name" value="TGase_elicitor"/>
</dbReference>
<keyword evidence="7" id="KW-1185">Reference proteome</keyword>
<reference evidence="6 7" key="1">
    <citation type="submission" date="2019-06" db="EMBL/GenBank/DDBJ databases">
        <title>Persicimonas caeni gen. nov., sp. nov., a predatory bacterium isolated from solar saltern.</title>
        <authorList>
            <person name="Wang S."/>
        </authorList>
    </citation>
    <scope>NUCLEOTIDE SEQUENCE [LARGE SCALE GENOMIC DNA]</scope>
    <source>
        <strain evidence="6 7">YN101</strain>
    </source>
</reference>